<evidence type="ECO:0000256" key="8">
    <source>
        <dbReference type="ARBA" id="ARBA00022989"/>
    </source>
</evidence>
<name>A0ABM3I7H3_ZIZJJ</name>
<evidence type="ECO:0000256" key="3">
    <source>
        <dbReference type="ARBA" id="ARBA00022475"/>
    </source>
</evidence>
<feature type="transmembrane region" description="Helical" evidence="12">
    <location>
        <begin position="13"/>
        <end position="33"/>
    </location>
</feature>
<gene>
    <name evidence="16" type="primary">LOC107412963</name>
</gene>
<comment type="subcellular location">
    <subcellularLocation>
        <location evidence="1">Cell membrane</location>
        <topology evidence="1">Single-pass type I membrane protein</topology>
    </subcellularLocation>
</comment>
<dbReference type="PRINTS" id="PR00019">
    <property type="entry name" value="LEURICHRPT"/>
</dbReference>
<dbReference type="InterPro" id="IPR055414">
    <property type="entry name" value="LRR_R13L4/SHOC2-like"/>
</dbReference>
<dbReference type="RefSeq" id="XP_048322186.2">
    <property type="nucleotide sequence ID" value="XM_048466229.2"/>
</dbReference>
<sequence>MELSLCLIVFHRLLIRLLLFTIFVSNIISVASVQQPFCHDEEKSALLQFKESFVIRKSASSLEGAYPKVLEWRSSNCCLWDGIDCDVKTGHVIGLDLSSSFLYGSINSTSALFSLVHLQMLSLSDNDFNFSQIPAAIGQLSCLTYLDLSGSVFHGQVPLAISNLTKLSFLDLCCNYGPETEEKFLQLRNPNFKTLVQNLSSLEVLSLSYVDISSEVPNLLANFTSFTKLYLKDCELYGDFPAKIFQLPNLQTLSVCVNENLTGSLPEFHRRSPITTLRLWDTKFFGSLPYSIEKLNSLRTLDVRKSNFSGPIPLSLGKLTQLTYLDLGINNFNGDIPSSLQNLTDLTVLSLCDNQITGPIPPWLWNLTKLALIDLQDNQLHGPISQSLSMLVNLEALYVNENHLSGNLKFDMFFNMKNFTSLRLGRNNLSLIFGKANRNATSHKFKYLDLSSLKLRKFPHFLKHQSELEWLELAGNKITGQIPNWMWNISTDTLIAFDIGNNLLTSFNQFPVVLPWVNLKIFDISFNMFQGSLPIPPPFIVRYDVSSNMLTGEIALLFCNMSSLYSLDLSNNYLGGIIPKCLRNSSNSLVVLNLRNNSFHGIIPQLCSSNASQLKMIDVSYNQLQGKLPRSLSNCSMLEAIVVSNNQLHDSFPSWLGSLLELKLLILHHNGFYGTIEKPKKDLNFSNLRVLDLSSNNFSGELPSQYIFNWNAMKSNKANGLRYMSAKWNFTLTQHFFYGDRGRYGITIMYKGVATYYKAIQDIFAFIDLSDNRFEGEISDLFGNLKALHSLNLSNNRLTGCIPSSLGNLSELESLDLSRNNLSCQIPQELKQLGFLEIFNVSHNNLTGPIPQGNQFNVFDNSSFFGNPELCGDLLPKKCGNSESSPSPFEEDHEDSKSVFKKYWIFILAGYISGLVVGVVLADIAMKRMPKWLVEMLSKRRKGRRGQRT</sequence>
<dbReference type="GeneID" id="107412963"/>
<evidence type="ECO:0000256" key="12">
    <source>
        <dbReference type="SAM" id="Phobius"/>
    </source>
</evidence>
<dbReference type="PANTHER" id="PTHR48061:SF12">
    <property type="entry name" value="DISEASE RESISTANCE LIKE PROTEIN"/>
    <property type="match status" value="1"/>
</dbReference>
<dbReference type="PANTHER" id="PTHR48061">
    <property type="entry name" value="LEUCINE-RICH REPEAT RECEPTOR PROTEIN KINASE EMS1-LIKE-RELATED"/>
    <property type="match status" value="1"/>
</dbReference>
<keyword evidence="5 12" id="KW-0812">Transmembrane</keyword>
<dbReference type="Proteomes" id="UP001652623">
    <property type="component" value="Chromosome 8"/>
</dbReference>
<organism evidence="15 16">
    <name type="scientific">Ziziphus jujuba</name>
    <name type="common">Chinese jujube</name>
    <name type="synonym">Ziziphus sativa</name>
    <dbReference type="NCBI Taxonomy" id="326968"/>
    <lineage>
        <taxon>Eukaryota</taxon>
        <taxon>Viridiplantae</taxon>
        <taxon>Streptophyta</taxon>
        <taxon>Embryophyta</taxon>
        <taxon>Tracheophyta</taxon>
        <taxon>Spermatophyta</taxon>
        <taxon>Magnoliopsida</taxon>
        <taxon>eudicotyledons</taxon>
        <taxon>Gunneridae</taxon>
        <taxon>Pentapetalae</taxon>
        <taxon>rosids</taxon>
        <taxon>fabids</taxon>
        <taxon>Rosales</taxon>
        <taxon>Rhamnaceae</taxon>
        <taxon>Paliureae</taxon>
        <taxon>Ziziphus</taxon>
    </lineage>
</organism>
<dbReference type="InterPro" id="IPR003591">
    <property type="entry name" value="Leu-rich_rpt_typical-subtyp"/>
</dbReference>
<evidence type="ECO:0000256" key="11">
    <source>
        <dbReference type="ARBA" id="ARBA00023180"/>
    </source>
</evidence>
<evidence type="ECO:0000256" key="2">
    <source>
        <dbReference type="ARBA" id="ARBA00009592"/>
    </source>
</evidence>
<keyword evidence="9 12" id="KW-0472">Membrane</keyword>
<evidence type="ECO:0000256" key="5">
    <source>
        <dbReference type="ARBA" id="ARBA00022692"/>
    </source>
</evidence>
<evidence type="ECO:0000256" key="4">
    <source>
        <dbReference type="ARBA" id="ARBA00022614"/>
    </source>
</evidence>
<feature type="domain" description="Leucine-rich repeat-containing N-terminal plant-type" evidence="13">
    <location>
        <begin position="39"/>
        <end position="86"/>
    </location>
</feature>
<dbReference type="SMART" id="SM00369">
    <property type="entry name" value="LRR_TYP"/>
    <property type="match status" value="9"/>
</dbReference>
<evidence type="ECO:0000256" key="7">
    <source>
        <dbReference type="ARBA" id="ARBA00022737"/>
    </source>
</evidence>
<feature type="transmembrane region" description="Helical" evidence="12">
    <location>
        <begin position="903"/>
        <end position="926"/>
    </location>
</feature>
<accession>A0ABM3I7H3</accession>
<protein>
    <submittedName>
        <fullName evidence="16">Receptor-like protein 7</fullName>
    </submittedName>
</protein>
<evidence type="ECO:0000259" key="13">
    <source>
        <dbReference type="Pfam" id="PF08263"/>
    </source>
</evidence>
<reference evidence="16" key="1">
    <citation type="submission" date="2025-08" db="UniProtKB">
        <authorList>
            <consortium name="RefSeq"/>
        </authorList>
    </citation>
    <scope>IDENTIFICATION</scope>
    <source>
        <tissue evidence="16">Seedling</tissue>
    </source>
</reference>
<evidence type="ECO:0000256" key="9">
    <source>
        <dbReference type="ARBA" id="ARBA00023136"/>
    </source>
</evidence>
<keyword evidence="8 12" id="KW-1133">Transmembrane helix</keyword>
<keyword evidence="3" id="KW-1003">Cell membrane</keyword>
<proteinExistence type="inferred from homology"/>
<evidence type="ECO:0000313" key="16">
    <source>
        <dbReference type="RefSeq" id="XP_048322186.2"/>
    </source>
</evidence>
<evidence type="ECO:0000256" key="1">
    <source>
        <dbReference type="ARBA" id="ARBA00004251"/>
    </source>
</evidence>
<dbReference type="Pfam" id="PF08263">
    <property type="entry name" value="LRRNT_2"/>
    <property type="match status" value="1"/>
</dbReference>
<dbReference type="SUPFAM" id="SSF52058">
    <property type="entry name" value="L domain-like"/>
    <property type="match status" value="3"/>
</dbReference>
<dbReference type="InterPro" id="IPR046956">
    <property type="entry name" value="RLP23-like"/>
</dbReference>
<evidence type="ECO:0000256" key="10">
    <source>
        <dbReference type="ARBA" id="ARBA00023170"/>
    </source>
</evidence>
<comment type="similarity">
    <text evidence="2">Belongs to the RLP family.</text>
</comment>
<evidence type="ECO:0000256" key="6">
    <source>
        <dbReference type="ARBA" id="ARBA00022729"/>
    </source>
</evidence>
<keyword evidence="11" id="KW-0325">Glycoprotein</keyword>
<keyword evidence="6" id="KW-0732">Signal</keyword>
<dbReference type="InterPro" id="IPR032675">
    <property type="entry name" value="LRR_dom_sf"/>
</dbReference>
<dbReference type="Pfam" id="PF13855">
    <property type="entry name" value="LRR_8"/>
    <property type="match status" value="2"/>
</dbReference>
<evidence type="ECO:0000313" key="15">
    <source>
        <dbReference type="Proteomes" id="UP001652623"/>
    </source>
</evidence>
<dbReference type="Pfam" id="PF23598">
    <property type="entry name" value="LRR_14"/>
    <property type="match status" value="1"/>
</dbReference>
<dbReference type="InterPro" id="IPR001611">
    <property type="entry name" value="Leu-rich_rpt"/>
</dbReference>
<keyword evidence="4" id="KW-0433">Leucine-rich repeat</keyword>
<evidence type="ECO:0000259" key="14">
    <source>
        <dbReference type="Pfam" id="PF23598"/>
    </source>
</evidence>
<keyword evidence="10" id="KW-0675">Receptor</keyword>
<dbReference type="Gene3D" id="3.80.10.10">
    <property type="entry name" value="Ribonuclease Inhibitor"/>
    <property type="match status" value="6"/>
</dbReference>
<keyword evidence="7" id="KW-0677">Repeat</keyword>
<keyword evidence="15" id="KW-1185">Reference proteome</keyword>
<dbReference type="InterPro" id="IPR013210">
    <property type="entry name" value="LRR_N_plant-typ"/>
</dbReference>
<feature type="domain" description="Disease resistance R13L4/SHOC-2-like LRR" evidence="14">
    <location>
        <begin position="277"/>
        <end position="407"/>
    </location>
</feature>
<dbReference type="Pfam" id="PF00560">
    <property type="entry name" value="LRR_1"/>
    <property type="match status" value="4"/>
</dbReference>